<organism evidence="6 7">
    <name type="scientific">Polarella glacialis</name>
    <name type="common">Dinoflagellate</name>
    <dbReference type="NCBI Taxonomy" id="89957"/>
    <lineage>
        <taxon>Eukaryota</taxon>
        <taxon>Sar</taxon>
        <taxon>Alveolata</taxon>
        <taxon>Dinophyceae</taxon>
        <taxon>Suessiales</taxon>
        <taxon>Suessiaceae</taxon>
        <taxon>Polarella</taxon>
    </lineage>
</organism>
<dbReference type="EMBL" id="CAJNNV010033148">
    <property type="protein sequence ID" value="CAE8642302.1"/>
    <property type="molecule type" value="Genomic_DNA"/>
</dbReference>
<dbReference type="Gene3D" id="3.50.7.10">
    <property type="entry name" value="GroEL"/>
    <property type="match status" value="1"/>
</dbReference>
<evidence type="ECO:0008006" key="8">
    <source>
        <dbReference type="Google" id="ProtNLM"/>
    </source>
</evidence>
<feature type="signal peptide" evidence="5">
    <location>
        <begin position="1"/>
        <end position="24"/>
    </location>
</feature>
<dbReference type="SUPFAM" id="SSF54849">
    <property type="entry name" value="GroEL-intermediate domain like"/>
    <property type="match status" value="1"/>
</dbReference>
<evidence type="ECO:0000256" key="1">
    <source>
        <dbReference type="ARBA" id="ARBA00008020"/>
    </source>
</evidence>
<gene>
    <name evidence="6" type="ORF">PGLA1383_LOCUS56809</name>
</gene>
<comment type="caution">
    <text evidence="6">The sequence shown here is derived from an EMBL/GenBank/DDBJ whole genome shotgun (WGS) entry which is preliminary data.</text>
</comment>
<keyword evidence="4" id="KW-0143">Chaperone</keyword>
<dbReference type="FunFam" id="3.50.7.10:FF:000002">
    <property type="entry name" value="T-complex protein 1 subunit beta"/>
    <property type="match status" value="1"/>
</dbReference>
<evidence type="ECO:0000313" key="6">
    <source>
        <dbReference type="EMBL" id="CAE8642302.1"/>
    </source>
</evidence>
<dbReference type="OrthoDB" id="10248520at2759"/>
<proteinExistence type="inferred from homology"/>
<dbReference type="AlphaFoldDB" id="A0A813HY25"/>
<protein>
    <recommendedName>
        <fullName evidence="8">CCT-beta</fullName>
    </recommendedName>
</protein>
<dbReference type="Gene3D" id="1.10.560.10">
    <property type="entry name" value="GroEL-like equatorial domain"/>
    <property type="match status" value="1"/>
</dbReference>
<keyword evidence="3" id="KW-0067">ATP-binding</keyword>
<keyword evidence="5" id="KW-0732">Signal</keyword>
<evidence type="ECO:0000256" key="2">
    <source>
        <dbReference type="ARBA" id="ARBA00022741"/>
    </source>
</evidence>
<dbReference type="PANTHER" id="PTHR11353">
    <property type="entry name" value="CHAPERONIN"/>
    <property type="match status" value="1"/>
</dbReference>
<accession>A0A813HY25</accession>
<dbReference type="GO" id="GO:0140662">
    <property type="term" value="F:ATP-dependent protein folding chaperone"/>
    <property type="evidence" value="ECO:0007669"/>
    <property type="project" value="InterPro"/>
</dbReference>
<dbReference type="InterPro" id="IPR017998">
    <property type="entry name" value="Chaperone_TCP-1"/>
</dbReference>
<dbReference type="InterPro" id="IPR027410">
    <property type="entry name" value="TCP-1-like_intermed_sf"/>
</dbReference>
<keyword evidence="7" id="KW-1185">Reference proteome</keyword>
<feature type="chain" id="PRO_5032713647" description="CCT-beta" evidence="5">
    <location>
        <begin position="25"/>
        <end position="651"/>
    </location>
</feature>
<sequence length="651" mass="71843">MKSALARLTTTALVGLFSAFSADAVLFRGNAVQLKTDSDGSHWVNCAEQGQTCTCDSQVRWGTGDTWLVLEPSQSGEDILPGSVDKHCECKADWKHISPMMLSDSEAQKENAKLGAAQEQLKLEEDLVAERQQHGDITRIAMPDSKVLDRGPISPPVLLHADPLPNTRRGFNFNKFRAYLLARVKTGFVAPGVDQLFSSTEREITKDYPLPIMPVLHREHLPPPDSSLGPSASNHHFPGLAFLRPLPALQDMPKLRVMDVTEDEDVLIIGLWEEKATKQWCKFDIPDPDEFTWFSLWSPSERSHCSNCPDISGDSRFYPHSAAKAFWAAHHASFLEEGFILEKKISVGHKKVLENCNVLVANCQMDTDKIKIYGARVKVDSYEAIAEIEQAEKDKMKTKVDKICKHGCNVFINRQLIYNYPDQLFKDHGVMAIEHSDFEGSERLAAVLGSDIVSTFDNPELTKLGFCKRIEEIMIGEDKVIKFSGCAQGEACTIVLRGSSQHVLDEAERSLHDALAVLYQTVTETRVVWGGGSMEMAMADAVQKKMADIGGKEMAAMEQFGKALISIPAILADNGGLDSQELVGQLRAAHAKGKHTMGLEFNGGTVACMAGLGIMESFRSKLNQLCSAAEAAEMIIRVDDIIKNAPRQREG</sequence>
<dbReference type="Pfam" id="PF00118">
    <property type="entry name" value="Cpn60_TCP1"/>
    <property type="match status" value="1"/>
</dbReference>
<keyword evidence="2" id="KW-0547">Nucleotide-binding</keyword>
<dbReference type="InterPro" id="IPR002423">
    <property type="entry name" value="Cpn60/GroEL/TCP-1"/>
</dbReference>
<dbReference type="Proteomes" id="UP000654075">
    <property type="component" value="Unassembled WGS sequence"/>
</dbReference>
<evidence type="ECO:0000256" key="5">
    <source>
        <dbReference type="SAM" id="SignalP"/>
    </source>
</evidence>
<reference evidence="6" key="1">
    <citation type="submission" date="2021-02" db="EMBL/GenBank/DDBJ databases">
        <authorList>
            <person name="Dougan E. K."/>
            <person name="Rhodes N."/>
            <person name="Thang M."/>
            <person name="Chan C."/>
        </authorList>
    </citation>
    <scope>NUCLEOTIDE SEQUENCE</scope>
</reference>
<dbReference type="InterPro" id="IPR027409">
    <property type="entry name" value="GroEL-like_apical_dom_sf"/>
</dbReference>
<dbReference type="GO" id="GO:0005524">
    <property type="term" value="F:ATP binding"/>
    <property type="evidence" value="ECO:0007669"/>
    <property type="project" value="UniProtKB-KW"/>
</dbReference>
<comment type="similarity">
    <text evidence="1">Belongs to the TCP-1 chaperonin family.</text>
</comment>
<evidence type="ECO:0000256" key="3">
    <source>
        <dbReference type="ARBA" id="ARBA00022840"/>
    </source>
</evidence>
<dbReference type="InterPro" id="IPR027413">
    <property type="entry name" value="GROEL-like_equatorial_sf"/>
</dbReference>
<name>A0A813HY25_POLGL</name>
<dbReference type="SUPFAM" id="SSF48592">
    <property type="entry name" value="GroEL equatorial domain-like"/>
    <property type="match status" value="1"/>
</dbReference>
<evidence type="ECO:0000313" key="7">
    <source>
        <dbReference type="Proteomes" id="UP000654075"/>
    </source>
</evidence>
<dbReference type="SUPFAM" id="SSF52029">
    <property type="entry name" value="GroEL apical domain-like"/>
    <property type="match status" value="1"/>
</dbReference>
<evidence type="ECO:0000256" key="4">
    <source>
        <dbReference type="ARBA" id="ARBA00023186"/>
    </source>
</evidence>